<evidence type="ECO:0000256" key="4">
    <source>
        <dbReference type="ARBA" id="ARBA00004358"/>
    </source>
</evidence>
<protein>
    <recommendedName>
        <fullName evidence="18">Lysosome-associated membrane glycoprotein 3</fullName>
    </recommendedName>
</protein>
<dbReference type="Proteomes" id="UP000504623">
    <property type="component" value="Unplaced"/>
</dbReference>
<evidence type="ECO:0000256" key="3">
    <source>
        <dbReference type="ARBA" id="ARBA00004352"/>
    </source>
</evidence>
<feature type="domain" description="Lysosome-associated membrane glycoprotein 2-like luminal" evidence="22">
    <location>
        <begin position="194"/>
        <end position="337"/>
    </location>
</feature>
<keyword evidence="8" id="KW-0391">Immunity</keyword>
<proteinExistence type="inferred from homology"/>
<keyword evidence="7" id="KW-0967">Endosome</keyword>
<dbReference type="PROSITE" id="PS51407">
    <property type="entry name" value="LAMP_3"/>
    <property type="match status" value="1"/>
</dbReference>
<feature type="disulfide bond" evidence="19">
    <location>
        <begin position="207"/>
        <end position="245"/>
    </location>
</feature>
<evidence type="ECO:0000256" key="15">
    <source>
        <dbReference type="ARBA" id="ARBA00023329"/>
    </source>
</evidence>
<dbReference type="GeneID" id="102816004"/>
<dbReference type="AlphaFoldDB" id="A0A9B0TY15"/>
<keyword evidence="5 19" id="KW-0812">Transmembrane</keyword>
<reference evidence="24" key="1">
    <citation type="submission" date="2025-08" db="UniProtKB">
        <authorList>
            <consortium name="RefSeq"/>
        </authorList>
    </citation>
    <scope>IDENTIFICATION</scope>
    <source>
        <tissue evidence="24">Spleen</tissue>
    </source>
</reference>
<evidence type="ECO:0000259" key="22">
    <source>
        <dbReference type="Pfam" id="PF01299"/>
    </source>
</evidence>
<evidence type="ECO:0000256" key="18">
    <source>
        <dbReference type="ARBA" id="ARBA00074382"/>
    </source>
</evidence>
<evidence type="ECO:0000256" key="17">
    <source>
        <dbReference type="ARBA" id="ARBA00063533"/>
    </source>
</evidence>
<dbReference type="FunFam" id="2.40.160.110:FF:000006">
    <property type="entry name" value="Lysosome-associated membrane glycoprotein 3"/>
    <property type="match status" value="1"/>
</dbReference>
<organism evidence="23 24">
    <name type="scientific">Chrysochloris asiatica</name>
    <name type="common">Cape golden mole</name>
    <dbReference type="NCBI Taxonomy" id="185453"/>
    <lineage>
        <taxon>Eukaryota</taxon>
        <taxon>Metazoa</taxon>
        <taxon>Chordata</taxon>
        <taxon>Craniata</taxon>
        <taxon>Vertebrata</taxon>
        <taxon>Euteleostomi</taxon>
        <taxon>Mammalia</taxon>
        <taxon>Eutheria</taxon>
        <taxon>Afrotheria</taxon>
        <taxon>Chrysochloridae</taxon>
        <taxon>Chrysochlorinae</taxon>
        <taxon>Chrysochloris</taxon>
    </lineage>
</organism>
<dbReference type="GO" id="GO:0031901">
    <property type="term" value="C:early endosome membrane"/>
    <property type="evidence" value="ECO:0007669"/>
    <property type="project" value="UniProtKB-SubCell"/>
</dbReference>
<evidence type="ECO:0000256" key="2">
    <source>
        <dbReference type="ARBA" id="ARBA00004241"/>
    </source>
</evidence>
<dbReference type="PANTHER" id="PTHR11506">
    <property type="entry name" value="LYSOSOME-ASSOCIATED MEMBRANE GLYCOPROTEIN"/>
    <property type="match status" value="1"/>
</dbReference>
<keyword evidence="9 21" id="KW-1133">Transmembrane helix</keyword>
<dbReference type="OrthoDB" id="9428839at2759"/>
<evidence type="ECO:0000313" key="24">
    <source>
        <dbReference type="RefSeq" id="XP_006869900.1"/>
    </source>
</evidence>
<comment type="function">
    <text evidence="16">Lysosomal membrane glycoprotein which plays a role in the unfolded protein response (UPR) that contributes to protein degradation and cell survival during proteasomal dysfunction. Plays a role in the process of fusion of the lysosome with the autophagosome, thereby modulating the autophagic process. Promotes hepatocellular lipogenesis through activation of the PI3K/Akt pathway. May also play a role in dendritic cell function and in adaptive immunity.</text>
</comment>
<evidence type="ECO:0000256" key="19">
    <source>
        <dbReference type="PROSITE-ProRule" id="PRU00740"/>
    </source>
</evidence>
<dbReference type="Gene3D" id="2.40.160.110">
    <property type="match status" value="1"/>
</dbReference>
<keyword evidence="14 19" id="KW-0458">Lysosome</keyword>
<keyword evidence="11 19" id="KW-0472">Membrane</keyword>
<feature type="compositionally biased region" description="Low complexity" evidence="20">
    <location>
        <begin position="53"/>
        <end position="72"/>
    </location>
</feature>
<evidence type="ECO:0000313" key="23">
    <source>
        <dbReference type="Proteomes" id="UP000504623"/>
    </source>
</evidence>
<keyword evidence="6" id="KW-0732">Signal</keyword>
<evidence type="ECO:0000256" key="14">
    <source>
        <dbReference type="ARBA" id="ARBA00023228"/>
    </source>
</evidence>
<sequence>MRAKVFPEARDDLQPTTAALASTSHPQPTSQVAHTTLTARSADGHTTSQIAVTTSKSETPTTHTIIKTPATTMSATTESKSSTSPLLHTLITTQSTPNILHLTPTVTDVTIGPSAVTHSQPSTVTAPAPATIISPSTEETTQSSNQTTLSTTPCNSTISQTPGTTTATHNATQTAPPTPTVPGPTLVPQPSPAKTGIYQVLNGSRLCIKAELGIELIVQDKESVFTPQKYFFNINPNVTRASGNCGSRKSNLLLNFQGGFVNFTFTKDENSYYISEVGAYLSVSNPERIYQGVHSAMVWFETMIGHSFKCVSEQSIKLSTYLQLKTMNVQLQAFNFEIDNFGNVDECSSDYTIVLPVIGAIVLGLCALGLIVYGIRLRRTSSGYQRI</sequence>
<dbReference type="GO" id="GO:0002250">
    <property type="term" value="P:adaptive immune response"/>
    <property type="evidence" value="ECO:0007669"/>
    <property type="project" value="UniProtKB-KW"/>
</dbReference>
<evidence type="ECO:0000256" key="1">
    <source>
        <dbReference type="ARBA" id="ARBA00004158"/>
    </source>
</evidence>
<dbReference type="RefSeq" id="XP_006869900.1">
    <property type="nucleotide sequence ID" value="XM_006869838.1"/>
</dbReference>
<comment type="subunit">
    <text evidence="17">Monomer. Interacts with FURIN.</text>
</comment>
<feature type="compositionally biased region" description="Low complexity" evidence="20">
    <location>
        <begin position="160"/>
        <end position="175"/>
    </location>
</feature>
<dbReference type="Pfam" id="PF01299">
    <property type="entry name" value="Lamp2-like_luminal"/>
    <property type="match status" value="1"/>
</dbReference>
<name>A0A9B0TY15_CHRAS</name>
<feature type="compositionally biased region" description="Low complexity" evidence="20">
    <location>
        <begin position="136"/>
        <end position="153"/>
    </location>
</feature>
<comment type="caution">
    <text evidence="19">Lacks conserved residue(s) required for the propagation of feature annotation.</text>
</comment>
<dbReference type="GO" id="GO:0005765">
    <property type="term" value="C:lysosomal membrane"/>
    <property type="evidence" value="ECO:0007669"/>
    <property type="project" value="UniProtKB-SubCell"/>
</dbReference>
<feature type="transmembrane region" description="Helical" evidence="21">
    <location>
        <begin position="353"/>
        <end position="375"/>
    </location>
</feature>
<keyword evidence="13" id="KW-0325">Glycoprotein</keyword>
<keyword evidence="12 19" id="KW-1015">Disulfide bond</keyword>
<evidence type="ECO:0000256" key="9">
    <source>
        <dbReference type="ARBA" id="ARBA00022989"/>
    </source>
</evidence>
<dbReference type="InterPro" id="IPR002000">
    <property type="entry name" value="Lysosome-assoc_membr_glycop"/>
</dbReference>
<evidence type="ECO:0000256" key="13">
    <source>
        <dbReference type="ARBA" id="ARBA00023180"/>
    </source>
</evidence>
<dbReference type="GO" id="GO:0005886">
    <property type="term" value="C:plasma membrane"/>
    <property type="evidence" value="ECO:0007669"/>
    <property type="project" value="TreeGrafter"/>
</dbReference>
<dbReference type="InterPro" id="IPR048528">
    <property type="entry name" value="Lamp2-like_luminal"/>
</dbReference>
<feature type="region of interest" description="Disordered" evidence="20">
    <location>
        <begin position="136"/>
        <end position="184"/>
    </location>
</feature>
<keyword evidence="15" id="KW-0968">Cytoplasmic vesicle</keyword>
<evidence type="ECO:0000256" key="11">
    <source>
        <dbReference type="ARBA" id="ARBA00023136"/>
    </source>
</evidence>
<comment type="subcellular location">
    <subcellularLocation>
        <location evidence="2">Cell surface</location>
    </subcellularLocation>
    <subcellularLocation>
        <location evidence="4">Cytoplasmic vesicle membrane</location>
        <topology evidence="4">Single-pass type I membrane protein</topology>
    </subcellularLocation>
    <subcellularLocation>
        <location evidence="1">Early endosome membrane</location>
        <topology evidence="1">Single-pass type I membrane protein</topology>
    </subcellularLocation>
    <subcellularLocation>
        <location evidence="3 19">Lysosome membrane</location>
        <topology evidence="3 19">Single-pass type I membrane protein</topology>
    </subcellularLocation>
</comment>
<evidence type="ECO:0000256" key="8">
    <source>
        <dbReference type="ARBA" id="ARBA00022859"/>
    </source>
</evidence>
<dbReference type="GO" id="GO:0072594">
    <property type="term" value="P:establishment of protein localization to organelle"/>
    <property type="evidence" value="ECO:0007669"/>
    <property type="project" value="TreeGrafter"/>
</dbReference>
<evidence type="ECO:0000256" key="20">
    <source>
        <dbReference type="SAM" id="MobiDB-lite"/>
    </source>
</evidence>
<keyword evidence="23" id="KW-1185">Reference proteome</keyword>
<evidence type="ECO:0000256" key="5">
    <source>
        <dbReference type="ARBA" id="ARBA00022692"/>
    </source>
</evidence>
<accession>A0A9B0TY15</accession>
<feature type="disulfide bond" evidence="19">
    <location>
        <begin position="310"/>
        <end position="347"/>
    </location>
</feature>
<dbReference type="GO" id="GO:0031902">
    <property type="term" value="C:late endosome membrane"/>
    <property type="evidence" value="ECO:0007669"/>
    <property type="project" value="TreeGrafter"/>
</dbReference>
<dbReference type="GO" id="GO:0009986">
    <property type="term" value="C:cell surface"/>
    <property type="evidence" value="ECO:0007669"/>
    <property type="project" value="UniProtKB-SubCell"/>
</dbReference>
<keyword evidence="10" id="KW-1064">Adaptive immunity</keyword>
<evidence type="ECO:0000256" key="21">
    <source>
        <dbReference type="SAM" id="Phobius"/>
    </source>
</evidence>
<evidence type="ECO:0000256" key="16">
    <source>
        <dbReference type="ARBA" id="ARBA00060358"/>
    </source>
</evidence>
<evidence type="ECO:0000256" key="10">
    <source>
        <dbReference type="ARBA" id="ARBA00023130"/>
    </source>
</evidence>
<feature type="compositionally biased region" description="Polar residues" evidence="20">
    <location>
        <begin position="73"/>
        <end position="83"/>
    </location>
</feature>
<evidence type="ECO:0000256" key="6">
    <source>
        <dbReference type="ARBA" id="ARBA00022729"/>
    </source>
</evidence>
<dbReference type="CTD" id="27074"/>
<dbReference type="PRINTS" id="PR00336">
    <property type="entry name" value="LYSASSOCTDMP"/>
</dbReference>
<dbReference type="PANTHER" id="PTHR11506:SF30">
    <property type="entry name" value="LYSOSOME-ASSOCIATED MEMBRANE GLYCOPROTEIN 3"/>
    <property type="match status" value="1"/>
</dbReference>
<feature type="region of interest" description="Disordered" evidence="20">
    <location>
        <begin position="53"/>
        <end position="83"/>
    </location>
</feature>
<gene>
    <name evidence="24" type="primary">LAMP3</name>
</gene>
<comment type="similarity">
    <text evidence="19">Belongs to the LAMP family.</text>
</comment>
<evidence type="ECO:0000256" key="7">
    <source>
        <dbReference type="ARBA" id="ARBA00022753"/>
    </source>
</evidence>
<evidence type="ECO:0000256" key="12">
    <source>
        <dbReference type="ARBA" id="ARBA00023157"/>
    </source>
</evidence>